<keyword evidence="1" id="KW-1133">Transmembrane helix</keyword>
<evidence type="ECO:0000313" key="2">
    <source>
        <dbReference type="EMBL" id="BAD94657.1"/>
    </source>
</evidence>
<protein>
    <recommendedName>
        <fullName evidence="3">Transmembrane protein</fullName>
    </recommendedName>
</protein>
<organism evidence="2">
    <name type="scientific">Arabidopsis thaliana</name>
    <name type="common">Mouse-ear cress</name>
    <dbReference type="NCBI Taxonomy" id="3702"/>
    <lineage>
        <taxon>Eukaryota</taxon>
        <taxon>Viridiplantae</taxon>
        <taxon>Streptophyta</taxon>
        <taxon>Embryophyta</taxon>
        <taxon>Tracheophyta</taxon>
        <taxon>Spermatophyta</taxon>
        <taxon>Magnoliopsida</taxon>
        <taxon>eudicotyledons</taxon>
        <taxon>Gunneridae</taxon>
        <taxon>Pentapetalae</taxon>
        <taxon>rosids</taxon>
        <taxon>malvids</taxon>
        <taxon>Brassicales</taxon>
        <taxon>Brassicaceae</taxon>
        <taxon>Camelineae</taxon>
        <taxon>Arabidopsis</taxon>
    </lineage>
</organism>
<dbReference type="EMBL" id="AK221003">
    <property type="protein sequence ID" value="BAD94657.1"/>
    <property type="molecule type" value="mRNA"/>
</dbReference>
<sequence length="40" mass="4705">MHMVSFLLRERKAIASFGFDAMFVIFFLSPIYFSDGMSFF</sequence>
<feature type="transmembrane region" description="Helical" evidence="1">
    <location>
        <begin position="12"/>
        <end position="33"/>
    </location>
</feature>
<dbReference type="AlphaFoldDB" id="Q56ZG2"/>
<keyword evidence="1" id="KW-0812">Transmembrane</keyword>
<accession>Q56ZG2</accession>
<evidence type="ECO:0008006" key="3">
    <source>
        <dbReference type="Google" id="ProtNLM"/>
    </source>
</evidence>
<name>Q56ZG2_ARATH</name>
<proteinExistence type="evidence at transcript level"/>
<evidence type="ECO:0000256" key="1">
    <source>
        <dbReference type="SAM" id="Phobius"/>
    </source>
</evidence>
<keyword evidence="1" id="KW-0472">Membrane</keyword>
<reference evidence="2" key="1">
    <citation type="submission" date="2005-03" db="EMBL/GenBank/DDBJ databases">
        <title>Large-scale analysis of RIKEN Arabidopsis full-length (RAFL) cDNAs.</title>
        <authorList>
            <person name="Totoki Y."/>
            <person name="Seki M."/>
            <person name="Ishida J."/>
            <person name="Nakajima M."/>
            <person name="Enju A."/>
            <person name="Kamiya A."/>
            <person name="Narusaka M."/>
            <person name="Shin-i T."/>
            <person name="Nakagawa M."/>
            <person name="Sakamoto N."/>
            <person name="Oishi K."/>
            <person name="Kohara Y."/>
            <person name="Kobayashi M."/>
            <person name="Toyoda A."/>
            <person name="Sakaki Y."/>
            <person name="Sakurai T."/>
            <person name="Iida K."/>
            <person name="Akiyama K."/>
            <person name="Satou M."/>
            <person name="Toyoda T."/>
            <person name="Konagaya A."/>
            <person name="Carninci P."/>
            <person name="Kawai J."/>
            <person name="Hayashizaki Y."/>
            <person name="Shinozaki K."/>
        </authorList>
    </citation>
    <scope>NUCLEOTIDE SEQUENCE</scope>
</reference>